<dbReference type="NCBIfam" id="TIGR03652">
    <property type="entry name" value="FeS_repair_RIC"/>
    <property type="match status" value="1"/>
</dbReference>
<keyword evidence="4" id="KW-0408">Iron</keyword>
<dbReference type="GO" id="GO:0046872">
    <property type="term" value="F:metal ion binding"/>
    <property type="evidence" value="ECO:0007669"/>
    <property type="project" value="UniProtKB-KW"/>
</dbReference>
<dbReference type="STRING" id="1048983.EL17_22610"/>
<keyword evidence="2" id="KW-0963">Cytoplasm</keyword>
<evidence type="ECO:0000256" key="4">
    <source>
        <dbReference type="ARBA" id="ARBA00023004"/>
    </source>
</evidence>
<evidence type="ECO:0000313" key="6">
    <source>
        <dbReference type="EMBL" id="KEO75818.1"/>
    </source>
</evidence>
<comment type="caution">
    <text evidence="6">The sequence shown here is derived from an EMBL/GenBank/DDBJ whole genome shotgun (WGS) entry which is preliminary data.</text>
</comment>
<dbReference type="AlphaFoldDB" id="A0A074L7H9"/>
<dbReference type="InterPro" id="IPR012312">
    <property type="entry name" value="Hemerythrin-like"/>
</dbReference>
<reference evidence="6 7" key="1">
    <citation type="submission" date="2014-04" db="EMBL/GenBank/DDBJ databases">
        <title>Characterization and application of a salt tolerant electro-active bacterium.</title>
        <authorList>
            <person name="Yang L."/>
            <person name="Wei S."/>
            <person name="Tay Q.X.M."/>
        </authorList>
    </citation>
    <scope>NUCLEOTIDE SEQUENCE [LARGE SCALE GENOMIC DNA]</scope>
    <source>
        <strain evidence="6 7">LY1</strain>
    </source>
</reference>
<dbReference type="eggNOG" id="COG2846">
    <property type="taxonomic scope" value="Bacteria"/>
</dbReference>
<dbReference type="Pfam" id="PF01814">
    <property type="entry name" value="Hemerythrin"/>
    <property type="match status" value="1"/>
</dbReference>
<proteinExistence type="predicted"/>
<dbReference type="Gene3D" id="1.20.120.520">
    <property type="entry name" value="nmb1532 protein domain like"/>
    <property type="match status" value="1"/>
</dbReference>
<dbReference type="PANTHER" id="PTHR36438:SF1">
    <property type="entry name" value="IRON-SULFUR CLUSTER REPAIR PROTEIN YTFE"/>
    <property type="match status" value="1"/>
</dbReference>
<dbReference type="EMBL" id="JMIH01000004">
    <property type="protein sequence ID" value="KEO75818.1"/>
    <property type="molecule type" value="Genomic_DNA"/>
</dbReference>
<dbReference type="InterPro" id="IPR019903">
    <property type="entry name" value="RIC_family"/>
</dbReference>
<keyword evidence="7" id="KW-1185">Reference proteome</keyword>
<gene>
    <name evidence="6" type="ORF">EL17_22610</name>
</gene>
<evidence type="ECO:0000256" key="3">
    <source>
        <dbReference type="ARBA" id="ARBA00022723"/>
    </source>
</evidence>
<name>A0A074L7H9_9BACT</name>
<evidence type="ECO:0000259" key="5">
    <source>
        <dbReference type="Pfam" id="PF01814"/>
    </source>
</evidence>
<sequence length="246" mass="28186">MNIMKNLNQTIGEYVAQDYRAATVFGSFKIDFCCKGNRTIEEACEGKNINPAEVREALAAVLNEKSDGDIDFKSWPMDLLADYIEKKHHRYVEARIPILLQYLNKLCKVHGDAHPELFDIYRLFSASAGDLTAHMKKEELILFPYVRKMVKYHQEVKSMDVPHFSTVKNPIQMMMSEHEAEGDRFEKIAQLTNGYTPPADACNTYKVTFALLDEFEKDLHRHIHLENNILFPNAVKAECTVEAIGV</sequence>
<evidence type="ECO:0000256" key="1">
    <source>
        <dbReference type="ARBA" id="ARBA00004496"/>
    </source>
</evidence>
<dbReference type="GO" id="GO:0005737">
    <property type="term" value="C:cytoplasm"/>
    <property type="evidence" value="ECO:0007669"/>
    <property type="project" value="UniProtKB-SubCell"/>
</dbReference>
<protein>
    <submittedName>
        <fullName evidence="6">Iron-sulfur cluster repair di-iron protein</fullName>
    </submittedName>
</protein>
<evidence type="ECO:0000313" key="7">
    <source>
        <dbReference type="Proteomes" id="UP000027821"/>
    </source>
</evidence>
<organism evidence="6 7">
    <name type="scientific">Anditalea andensis</name>
    <dbReference type="NCBI Taxonomy" id="1048983"/>
    <lineage>
        <taxon>Bacteria</taxon>
        <taxon>Pseudomonadati</taxon>
        <taxon>Bacteroidota</taxon>
        <taxon>Cytophagia</taxon>
        <taxon>Cytophagales</taxon>
        <taxon>Cytophagaceae</taxon>
        <taxon>Anditalea</taxon>
    </lineage>
</organism>
<dbReference type="Proteomes" id="UP000027821">
    <property type="component" value="Unassembled WGS sequence"/>
</dbReference>
<dbReference type="PANTHER" id="PTHR36438">
    <property type="entry name" value="IRON-SULFUR CLUSTER REPAIR PROTEIN YTFE"/>
    <property type="match status" value="1"/>
</dbReference>
<dbReference type="Pfam" id="PF04405">
    <property type="entry name" value="ScdA_N"/>
    <property type="match status" value="1"/>
</dbReference>
<evidence type="ECO:0000256" key="2">
    <source>
        <dbReference type="ARBA" id="ARBA00022490"/>
    </source>
</evidence>
<keyword evidence="3" id="KW-0479">Metal-binding</keyword>
<comment type="subcellular location">
    <subcellularLocation>
        <location evidence="1">Cytoplasm</location>
    </subcellularLocation>
</comment>
<feature type="domain" description="Hemerythrin-like" evidence="5">
    <location>
        <begin position="86"/>
        <end position="232"/>
    </location>
</feature>
<accession>A0A074L7H9</accession>